<dbReference type="Gene3D" id="1.10.3720.10">
    <property type="entry name" value="MetI-like"/>
    <property type="match status" value="1"/>
</dbReference>
<evidence type="ECO:0000259" key="8">
    <source>
        <dbReference type="PROSITE" id="PS50928"/>
    </source>
</evidence>
<protein>
    <submittedName>
        <fullName evidence="9">Sugar ABC transporter permease</fullName>
    </submittedName>
</protein>
<dbReference type="InterPro" id="IPR051393">
    <property type="entry name" value="ABC_transporter_permease"/>
</dbReference>
<feature type="transmembrane region" description="Helical" evidence="7">
    <location>
        <begin position="279"/>
        <end position="298"/>
    </location>
</feature>
<dbReference type="PANTHER" id="PTHR30193">
    <property type="entry name" value="ABC TRANSPORTER PERMEASE PROTEIN"/>
    <property type="match status" value="1"/>
</dbReference>
<feature type="transmembrane region" description="Helical" evidence="7">
    <location>
        <begin position="214"/>
        <end position="233"/>
    </location>
</feature>
<reference evidence="9" key="1">
    <citation type="submission" date="2021-11" db="EMBL/GenBank/DDBJ databases">
        <title>Clostridia strains as spoilage organisms.</title>
        <authorList>
            <person name="Wambui J."/>
            <person name="Stevens M.J.A."/>
            <person name="Stephan R."/>
        </authorList>
    </citation>
    <scope>NUCLEOTIDE SEQUENCE</scope>
    <source>
        <strain evidence="9">CF009</strain>
    </source>
</reference>
<dbReference type="SUPFAM" id="SSF161098">
    <property type="entry name" value="MetI-like"/>
    <property type="match status" value="1"/>
</dbReference>
<evidence type="ECO:0000313" key="10">
    <source>
        <dbReference type="Proteomes" id="UP001164733"/>
    </source>
</evidence>
<feature type="transmembrane region" description="Helical" evidence="7">
    <location>
        <begin position="124"/>
        <end position="149"/>
    </location>
</feature>
<dbReference type="InterPro" id="IPR035906">
    <property type="entry name" value="MetI-like_sf"/>
</dbReference>
<keyword evidence="4 7" id="KW-0812">Transmembrane</keyword>
<dbReference type="PANTHER" id="PTHR30193:SF37">
    <property type="entry name" value="INNER MEMBRANE ABC TRANSPORTER PERMEASE PROTEIN YCJO"/>
    <property type="match status" value="1"/>
</dbReference>
<evidence type="ECO:0000256" key="7">
    <source>
        <dbReference type="RuleBase" id="RU363032"/>
    </source>
</evidence>
<name>A0AA47EKF2_9CLOT</name>
<evidence type="ECO:0000256" key="6">
    <source>
        <dbReference type="ARBA" id="ARBA00023136"/>
    </source>
</evidence>
<dbReference type="PROSITE" id="PS50928">
    <property type="entry name" value="ABC_TM1"/>
    <property type="match status" value="1"/>
</dbReference>
<evidence type="ECO:0000256" key="1">
    <source>
        <dbReference type="ARBA" id="ARBA00004651"/>
    </source>
</evidence>
<dbReference type="GO" id="GO:0005886">
    <property type="term" value="C:plasma membrane"/>
    <property type="evidence" value="ECO:0007669"/>
    <property type="project" value="UniProtKB-SubCell"/>
</dbReference>
<keyword evidence="3" id="KW-1003">Cell membrane</keyword>
<keyword evidence="6 7" id="KW-0472">Membrane</keyword>
<keyword evidence="2 7" id="KW-0813">Transport</keyword>
<dbReference type="Pfam" id="PF00528">
    <property type="entry name" value="BPD_transp_1"/>
    <property type="match status" value="1"/>
</dbReference>
<accession>A0AA47EKF2</accession>
<dbReference type="AlphaFoldDB" id="A0AA47EKF2"/>
<dbReference type="GO" id="GO:0055085">
    <property type="term" value="P:transmembrane transport"/>
    <property type="evidence" value="ECO:0007669"/>
    <property type="project" value="InterPro"/>
</dbReference>
<gene>
    <name evidence="9" type="ORF">LL038_24655</name>
</gene>
<comment type="similarity">
    <text evidence="7">Belongs to the binding-protein-dependent transport system permease family.</text>
</comment>
<organism evidence="9 10">
    <name type="scientific">Clostridium estertheticum</name>
    <dbReference type="NCBI Taxonomy" id="238834"/>
    <lineage>
        <taxon>Bacteria</taxon>
        <taxon>Bacillati</taxon>
        <taxon>Bacillota</taxon>
        <taxon>Clostridia</taxon>
        <taxon>Eubacteriales</taxon>
        <taxon>Clostridiaceae</taxon>
        <taxon>Clostridium</taxon>
    </lineage>
</organism>
<keyword evidence="5 7" id="KW-1133">Transmembrane helix</keyword>
<evidence type="ECO:0000313" key="9">
    <source>
        <dbReference type="EMBL" id="WAG60666.1"/>
    </source>
</evidence>
<evidence type="ECO:0000256" key="3">
    <source>
        <dbReference type="ARBA" id="ARBA00022475"/>
    </source>
</evidence>
<dbReference type="CDD" id="cd06261">
    <property type="entry name" value="TM_PBP2"/>
    <property type="match status" value="1"/>
</dbReference>
<evidence type="ECO:0000256" key="2">
    <source>
        <dbReference type="ARBA" id="ARBA00022448"/>
    </source>
</evidence>
<feature type="domain" description="ABC transmembrane type-1" evidence="8">
    <location>
        <begin position="87"/>
        <end position="295"/>
    </location>
</feature>
<dbReference type="Proteomes" id="UP001164733">
    <property type="component" value="Chromosome"/>
</dbReference>
<dbReference type="EMBL" id="CP086239">
    <property type="protein sequence ID" value="WAG60666.1"/>
    <property type="molecule type" value="Genomic_DNA"/>
</dbReference>
<feature type="transmembrane region" description="Helical" evidence="7">
    <location>
        <begin position="169"/>
        <end position="193"/>
    </location>
</feature>
<proteinExistence type="inferred from homology"/>
<dbReference type="InterPro" id="IPR000515">
    <property type="entry name" value="MetI-like"/>
</dbReference>
<feature type="transmembrane region" description="Helical" evidence="7">
    <location>
        <begin position="93"/>
        <end position="112"/>
    </location>
</feature>
<feature type="transmembrane region" description="Helical" evidence="7">
    <location>
        <begin position="30"/>
        <end position="48"/>
    </location>
</feature>
<evidence type="ECO:0000256" key="5">
    <source>
        <dbReference type="ARBA" id="ARBA00022989"/>
    </source>
</evidence>
<sequence>MSEIILTKKEVIKLESKATRIGLKRKLEPYAFLLPSLLLFGLFVYYPFFKTLYMSFSLTNAHGEFQEFIGIQNYIEIFTSADFINSLVVTMQFVFITTIPSVVIGLFLALLANNKVKGIGISKVMFAVPIAVSSASASIIWGIIFHPSIGMLNNILKTSSGWLIDPHWALLSVAFVTIWMNIGVNFIFILAGLKNVPKEILESSSIDGARYFRKLFKIIIPMISPTLFFMVFMDIMNAFQSFGQVNILTNGGPGNSTNVLVFSIYREAFFNGRFDTASAQSIILFILMFVIAMFQFSYEKKGVHYS</sequence>
<evidence type="ECO:0000256" key="4">
    <source>
        <dbReference type="ARBA" id="ARBA00022692"/>
    </source>
</evidence>
<comment type="subcellular location">
    <subcellularLocation>
        <location evidence="1 7">Cell membrane</location>
        <topology evidence="1 7">Multi-pass membrane protein</topology>
    </subcellularLocation>
</comment>
<dbReference type="RefSeq" id="WP_268055956.1">
    <property type="nucleotide sequence ID" value="NZ_CP086239.1"/>
</dbReference>